<evidence type="ECO:0000313" key="14">
    <source>
        <dbReference type="Proteomes" id="UP000800036"/>
    </source>
</evidence>
<dbReference type="InterPro" id="IPR050464">
    <property type="entry name" value="Zeta_carotene_desat/Oxidored"/>
</dbReference>
<evidence type="ECO:0000313" key="13">
    <source>
        <dbReference type="EMBL" id="KAF1979562.1"/>
    </source>
</evidence>
<dbReference type="InterPro" id="IPR002937">
    <property type="entry name" value="Amino_oxidase"/>
</dbReference>
<proteinExistence type="inferred from homology"/>
<comment type="function">
    <text evidence="1 11">Catalyzes the 6-electron oxidation of protoporphyrinogen-IX to form protoporphyrin-IX.</text>
</comment>
<keyword evidence="7 11" id="KW-0560">Oxidoreductase</keyword>
<evidence type="ECO:0000256" key="1">
    <source>
        <dbReference type="ARBA" id="ARBA00002600"/>
    </source>
</evidence>
<dbReference type="OrthoDB" id="438553at2759"/>
<evidence type="ECO:0000256" key="2">
    <source>
        <dbReference type="ARBA" id="ARBA00005073"/>
    </source>
</evidence>
<keyword evidence="6 11" id="KW-0274">FAD</keyword>
<organism evidence="13 14">
    <name type="scientific">Bimuria novae-zelandiae CBS 107.79</name>
    <dbReference type="NCBI Taxonomy" id="1447943"/>
    <lineage>
        <taxon>Eukaryota</taxon>
        <taxon>Fungi</taxon>
        <taxon>Dikarya</taxon>
        <taxon>Ascomycota</taxon>
        <taxon>Pezizomycotina</taxon>
        <taxon>Dothideomycetes</taxon>
        <taxon>Pleosporomycetidae</taxon>
        <taxon>Pleosporales</taxon>
        <taxon>Massarineae</taxon>
        <taxon>Didymosphaeriaceae</taxon>
        <taxon>Bimuria</taxon>
    </lineage>
</organism>
<dbReference type="GO" id="GO:0005743">
    <property type="term" value="C:mitochondrial inner membrane"/>
    <property type="evidence" value="ECO:0007669"/>
    <property type="project" value="UniProtKB-SubCell"/>
</dbReference>
<evidence type="ECO:0000256" key="7">
    <source>
        <dbReference type="ARBA" id="ARBA00023002"/>
    </source>
</evidence>
<evidence type="ECO:0000256" key="4">
    <source>
        <dbReference type="ARBA" id="ARBA00012867"/>
    </source>
</evidence>
<comment type="subcellular location">
    <subcellularLocation>
        <location evidence="11">Mitochondrion inner membrane</location>
    </subcellularLocation>
</comment>
<dbReference type="EC" id="1.3.3.4" evidence="4 11"/>
<reference evidence="13" key="1">
    <citation type="journal article" date="2020" name="Stud. Mycol.">
        <title>101 Dothideomycetes genomes: a test case for predicting lifestyles and emergence of pathogens.</title>
        <authorList>
            <person name="Haridas S."/>
            <person name="Albert R."/>
            <person name="Binder M."/>
            <person name="Bloem J."/>
            <person name="Labutti K."/>
            <person name="Salamov A."/>
            <person name="Andreopoulos B."/>
            <person name="Baker S."/>
            <person name="Barry K."/>
            <person name="Bills G."/>
            <person name="Bluhm B."/>
            <person name="Cannon C."/>
            <person name="Castanera R."/>
            <person name="Culley D."/>
            <person name="Daum C."/>
            <person name="Ezra D."/>
            <person name="Gonzalez J."/>
            <person name="Henrissat B."/>
            <person name="Kuo A."/>
            <person name="Liang C."/>
            <person name="Lipzen A."/>
            <person name="Lutzoni F."/>
            <person name="Magnuson J."/>
            <person name="Mondo S."/>
            <person name="Nolan M."/>
            <person name="Ohm R."/>
            <person name="Pangilinan J."/>
            <person name="Park H.-J."/>
            <person name="Ramirez L."/>
            <person name="Alfaro M."/>
            <person name="Sun H."/>
            <person name="Tritt A."/>
            <person name="Yoshinaga Y."/>
            <person name="Zwiers L.-H."/>
            <person name="Turgeon B."/>
            <person name="Goodwin S."/>
            <person name="Spatafora J."/>
            <person name="Crous P."/>
            <person name="Grigoriev I."/>
        </authorList>
    </citation>
    <scope>NUCLEOTIDE SEQUENCE</scope>
    <source>
        <strain evidence="13">CBS 107.79</strain>
    </source>
</reference>
<name>A0A6A5VV06_9PLEO</name>
<evidence type="ECO:0000256" key="11">
    <source>
        <dbReference type="RuleBase" id="RU367069"/>
    </source>
</evidence>
<dbReference type="UniPathway" id="UPA00251">
    <property type="reaction ID" value="UER00324"/>
</dbReference>
<dbReference type="InterPro" id="IPR004572">
    <property type="entry name" value="Protoporphyrinogen_oxidase"/>
</dbReference>
<dbReference type="GO" id="GO:0004729">
    <property type="term" value="F:oxygen-dependent protoporphyrinogen oxidase activity"/>
    <property type="evidence" value="ECO:0007669"/>
    <property type="project" value="UniProtKB-UniRule"/>
</dbReference>
<gene>
    <name evidence="13" type="ORF">BU23DRAFT_522905</name>
</gene>
<protein>
    <recommendedName>
        <fullName evidence="4 11">Protoporphyrinogen oxidase</fullName>
        <ecNumber evidence="4 11">1.3.3.4</ecNumber>
    </recommendedName>
</protein>
<dbReference type="SUPFAM" id="SSF51905">
    <property type="entry name" value="FAD/NAD(P)-binding domain"/>
    <property type="match status" value="1"/>
</dbReference>
<sequence length="569" mass="63323">MRLKRHAPLIESTLKRAAVRPAASSLCNRCRRYASSQAYPEKVAVLGGGISGLASAYFVAKEFPQSKITVHEANKDSGGWIQSRRVEVPGGDVLFEYGPRTLRPGKDALITAQLIQELGLTDNVIFTKKNAPGAKNRYIYYPDRPQRLPAAGDDFSFWHLVELWSSGLLAGIPNVLLEPTRACRPSTLRDESIGSFIERRFDKRLANNLASAVMHGIYAGDVWKLSARTLISQAWQIEGFGGNIYRGLSKLLENPSSPVRQALFHPHDLAMYKAIEREVDLDETFAEHLAGSAMFTFENGMAELISTLKSKLENHGHVEFKFGSRVQDYKLAETNPQEVEVTTGSTESLSTEKYDLVISSLRNSDLTPFVTVMTVNLYFPTPNLIPQKGFGYLIPQSVAFEKNPERALGVIFDSDAITGQDSAEGTKFTVMLGGHYWDGWEHFPSETEGFEMAMSLLQRHLKIKEKPTHYHVNLSKDCIPQYTVGYEDRLQKYAHQVADQFKGRVRIVGNQVGGVGVNDCIKGAWSMARGLRGVAWKEPHTGLERALHPDVAWEVAPASTGLLSKRKPQ</sequence>
<dbReference type="SUPFAM" id="SSF54373">
    <property type="entry name" value="FAD-linked reductases, C-terminal domain"/>
    <property type="match status" value="1"/>
</dbReference>
<dbReference type="Proteomes" id="UP000800036">
    <property type="component" value="Unassembled WGS sequence"/>
</dbReference>
<evidence type="ECO:0000256" key="9">
    <source>
        <dbReference type="ARBA" id="ARBA00023244"/>
    </source>
</evidence>
<dbReference type="EMBL" id="ML976657">
    <property type="protein sequence ID" value="KAF1979562.1"/>
    <property type="molecule type" value="Genomic_DNA"/>
</dbReference>
<comment type="cofactor">
    <cofactor evidence="11">
        <name>FAD</name>
        <dbReference type="ChEBI" id="CHEBI:57692"/>
    </cofactor>
    <text evidence="11">Binds 1 FAD per subunit.</text>
</comment>
<keyword evidence="9 11" id="KW-0627">Porphyrin biosynthesis</keyword>
<accession>A0A6A5VV06</accession>
<comment type="catalytic activity">
    <reaction evidence="10 11">
        <text>protoporphyrinogen IX + 3 O2 = protoporphyrin IX + 3 H2O2</text>
        <dbReference type="Rhea" id="RHEA:25576"/>
        <dbReference type="ChEBI" id="CHEBI:15379"/>
        <dbReference type="ChEBI" id="CHEBI:16240"/>
        <dbReference type="ChEBI" id="CHEBI:57306"/>
        <dbReference type="ChEBI" id="CHEBI:57307"/>
        <dbReference type="EC" id="1.3.3.4"/>
    </reaction>
</comment>
<dbReference type="PANTHER" id="PTHR42923:SF3">
    <property type="entry name" value="PROTOPORPHYRINOGEN OXIDASE"/>
    <property type="match status" value="1"/>
</dbReference>
<feature type="domain" description="Amine oxidase" evidence="12">
    <location>
        <begin position="50"/>
        <end position="529"/>
    </location>
</feature>
<evidence type="ECO:0000256" key="3">
    <source>
        <dbReference type="ARBA" id="ARBA00010551"/>
    </source>
</evidence>
<comment type="pathway">
    <text evidence="2 11">Porphyrin-containing compound metabolism; protoporphyrin-IX biosynthesis; protoporphyrin-IX from protoporphyrinogen-IX: step 1/1.</text>
</comment>
<evidence type="ECO:0000259" key="12">
    <source>
        <dbReference type="Pfam" id="PF01593"/>
    </source>
</evidence>
<keyword evidence="5 11" id="KW-0285">Flavoprotein</keyword>
<dbReference type="Pfam" id="PF01593">
    <property type="entry name" value="Amino_oxidase"/>
    <property type="match status" value="1"/>
</dbReference>
<dbReference type="NCBIfam" id="TIGR00562">
    <property type="entry name" value="proto_IX_ox"/>
    <property type="match status" value="1"/>
</dbReference>
<evidence type="ECO:0000256" key="5">
    <source>
        <dbReference type="ARBA" id="ARBA00022630"/>
    </source>
</evidence>
<keyword evidence="8 11" id="KW-0350">Heme biosynthesis</keyword>
<dbReference type="PANTHER" id="PTHR42923">
    <property type="entry name" value="PROTOPORPHYRINOGEN OXIDASE"/>
    <property type="match status" value="1"/>
</dbReference>
<evidence type="ECO:0000256" key="8">
    <source>
        <dbReference type="ARBA" id="ARBA00023133"/>
    </source>
</evidence>
<evidence type="ECO:0000256" key="10">
    <source>
        <dbReference type="ARBA" id="ARBA00047554"/>
    </source>
</evidence>
<comment type="similarity">
    <text evidence="3 11">Belongs to the protoporphyrinogen/coproporphyrinogen oxidase family. Protoporphyrinogen oxidase subfamily.</text>
</comment>
<dbReference type="InterPro" id="IPR036188">
    <property type="entry name" value="FAD/NAD-bd_sf"/>
</dbReference>
<dbReference type="AlphaFoldDB" id="A0A6A5VV06"/>
<evidence type="ECO:0000256" key="6">
    <source>
        <dbReference type="ARBA" id="ARBA00022827"/>
    </source>
</evidence>
<dbReference type="GO" id="GO:0006782">
    <property type="term" value="P:protoporphyrinogen IX biosynthetic process"/>
    <property type="evidence" value="ECO:0007669"/>
    <property type="project" value="UniProtKB-UniRule"/>
</dbReference>
<keyword evidence="14" id="KW-1185">Reference proteome</keyword>
<dbReference type="Gene3D" id="3.50.50.60">
    <property type="entry name" value="FAD/NAD(P)-binding domain"/>
    <property type="match status" value="1"/>
</dbReference>